<gene>
    <name evidence="1" type="ORF">SAMN05192569_100240</name>
</gene>
<sequence>MHLQNIVNRMLIRHPFFYVVRTACLKELNFGERKGIKGKSQGDVKGGGDMR</sequence>
<dbReference type="Proteomes" id="UP000198650">
    <property type="component" value="Unassembled WGS sequence"/>
</dbReference>
<name>A0A1I0SL82_9BACL</name>
<accession>A0A1I0SL82</accession>
<evidence type="ECO:0000313" key="1">
    <source>
        <dbReference type="EMBL" id="SFA40249.1"/>
    </source>
</evidence>
<organism evidence="1 2">
    <name type="scientific">Parageobacillus thermantarcticus</name>
    <dbReference type="NCBI Taxonomy" id="186116"/>
    <lineage>
        <taxon>Bacteria</taxon>
        <taxon>Bacillati</taxon>
        <taxon>Bacillota</taxon>
        <taxon>Bacilli</taxon>
        <taxon>Bacillales</taxon>
        <taxon>Anoxybacillaceae</taxon>
        <taxon>Parageobacillus</taxon>
    </lineage>
</organism>
<protein>
    <submittedName>
        <fullName evidence="1">Uncharacterized protein</fullName>
    </submittedName>
</protein>
<evidence type="ECO:0000313" key="2">
    <source>
        <dbReference type="Proteomes" id="UP000198650"/>
    </source>
</evidence>
<reference evidence="2" key="1">
    <citation type="submission" date="2016-10" db="EMBL/GenBank/DDBJ databases">
        <authorList>
            <person name="Varghese N."/>
            <person name="Submissions S."/>
        </authorList>
    </citation>
    <scope>NUCLEOTIDE SEQUENCE [LARGE SCALE GENOMIC DNA]</scope>
    <source>
        <strain evidence="2">M1</strain>
    </source>
</reference>
<dbReference type="STRING" id="186116.SAMN05192569_100240"/>
<proteinExistence type="predicted"/>
<dbReference type="EMBL" id="FOJS01000002">
    <property type="protein sequence ID" value="SFA40249.1"/>
    <property type="molecule type" value="Genomic_DNA"/>
</dbReference>
<dbReference type="AlphaFoldDB" id="A0A1I0SL82"/>
<keyword evidence="2" id="KW-1185">Reference proteome</keyword>